<dbReference type="Proteomes" id="UP000293671">
    <property type="component" value="Unassembled WGS sequence"/>
</dbReference>
<feature type="compositionally biased region" description="Gly residues" evidence="1">
    <location>
        <begin position="435"/>
        <end position="451"/>
    </location>
</feature>
<dbReference type="InterPro" id="IPR021728">
    <property type="entry name" value="DUF3300"/>
</dbReference>
<dbReference type="PANTHER" id="PTHR40269">
    <property type="entry name" value="OUTER MEMBRANE PROTEIN-RELATED"/>
    <property type="match status" value="1"/>
</dbReference>
<feature type="compositionally biased region" description="Basic and acidic residues" evidence="1">
    <location>
        <begin position="329"/>
        <end position="357"/>
    </location>
</feature>
<gene>
    <name evidence="2" type="ORF">EV670_0801</name>
</gene>
<evidence type="ECO:0000256" key="1">
    <source>
        <dbReference type="SAM" id="MobiDB-lite"/>
    </source>
</evidence>
<dbReference type="Pfam" id="PF11737">
    <property type="entry name" value="DUF3300"/>
    <property type="match status" value="1"/>
</dbReference>
<comment type="caution">
    <text evidence="2">The sequence shown here is derived from an EMBL/GenBank/DDBJ whole genome shotgun (WGS) entry which is preliminary data.</text>
</comment>
<feature type="region of interest" description="Disordered" evidence="1">
    <location>
        <begin position="275"/>
        <end position="451"/>
    </location>
</feature>
<accession>A0A4Q7W0M7</accession>
<dbReference type="EMBL" id="SHKP01000004">
    <property type="protein sequence ID" value="RZU02772.1"/>
    <property type="molecule type" value="Genomic_DNA"/>
</dbReference>
<protein>
    <submittedName>
        <fullName evidence="2">Uncharacterized protein DUF3300</fullName>
    </submittedName>
</protein>
<proteinExistence type="predicted"/>
<feature type="compositionally biased region" description="Gly residues" evidence="1">
    <location>
        <begin position="358"/>
        <end position="368"/>
    </location>
</feature>
<feature type="compositionally biased region" description="Low complexity" evidence="1">
    <location>
        <begin position="403"/>
        <end position="426"/>
    </location>
</feature>
<keyword evidence="3" id="KW-1185">Reference proteome</keyword>
<feature type="compositionally biased region" description="Low complexity" evidence="1">
    <location>
        <begin position="369"/>
        <end position="392"/>
    </location>
</feature>
<organism evidence="2 3">
    <name type="scientific">Rivibacter subsaxonicus</name>
    <dbReference type="NCBI Taxonomy" id="457575"/>
    <lineage>
        <taxon>Bacteria</taxon>
        <taxon>Pseudomonadati</taxon>
        <taxon>Pseudomonadota</taxon>
        <taxon>Betaproteobacteria</taxon>
        <taxon>Burkholderiales</taxon>
        <taxon>Rivibacter</taxon>
    </lineage>
</organism>
<evidence type="ECO:0000313" key="2">
    <source>
        <dbReference type="EMBL" id="RZU02772.1"/>
    </source>
</evidence>
<dbReference type="PANTHER" id="PTHR40269:SF1">
    <property type="entry name" value="OUTER MEMBRANE PROTEIN"/>
    <property type="match status" value="1"/>
</dbReference>
<sequence>MMRQAHHQVPRDASRIGSAWRLLVIGLMLLGGALSAAHAQDATFKDEELDQMLAPIALYPDSLLAQVLMATTYPADVKAAAAWSKAHPDAKGDAAVKQVENQPWEPAVQSLVAFPQVLAMMNDKPDDVQRLGDAFLADPSRVMDRVQVLRKKAEQAGNLKSNEQQKVSTQTAESKQVIVIEPAQPQSVYVPVYQPTVYGTWAYPSYPPYYWPPPAYYYPGAAFVGGVIWGAAVVGIANGLWGGCNWGGGDVNINVNKYNNINSNRQINANNTKFEHNADRRGDVPYRDNKSREQYGKKQLDGAKDREAYRGKDGRDAERDRAANTLAERGADPAAGREKLQGADRDKATAAVRDSDRGGAGGGAGDRAGAGQNRPSNAAAGGAADRGATNRASSGSGGARDNALAGAHSGGAARASADRGQASRQSMSQHSGAGRAAGGARAGGGGGGRRR</sequence>
<reference evidence="2 3" key="1">
    <citation type="submission" date="2019-02" db="EMBL/GenBank/DDBJ databases">
        <title>Genomic Encyclopedia of Type Strains, Phase IV (KMG-IV): sequencing the most valuable type-strain genomes for metagenomic binning, comparative biology and taxonomic classification.</title>
        <authorList>
            <person name="Goeker M."/>
        </authorList>
    </citation>
    <scope>NUCLEOTIDE SEQUENCE [LARGE SCALE GENOMIC DNA]</scope>
    <source>
        <strain evidence="2 3">DSM 19570</strain>
    </source>
</reference>
<evidence type="ECO:0000313" key="3">
    <source>
        <dbReference type="Proteomes" id="UP000293671"/>
    </source>
</evidence>
<dbReference type="AlphaFoldDB" id="A0A4Q7W0M7"/>
<feature type="compositionally biased region" description="Basic and acidic residues" evidence="1">
    <location>
        <begin position="275"/>
        <end position="322"/>
    </location>
</feature>
<name>A0A4Q7W0M7_9BURK</name>